<reference evidence="1 2" key="1">
    <citation type="journal article" date="2023" name="Mol. Biol. Evol.">
        <title>Genomics of Secondarily Temperate Adaptation in the Only Non-Antarctic Icefish.</title>
        <authorList>
            <person name="Rivera-Colon A.G."/>
            <person name="Rayamajhi N."/>
            <person name="Minhas B.F."/>
            <person name="Madrigal G."/>
            <person name="Bilyk K.T."/>
            <person name="Yoon V."/>
            <person name="Hune M."/>
            <person name="Gregory S."/>
            <person name="Cheng C.H.C."/>
            <person name="Catchen J.M."/>
        </authorList>
    </citation>
    <scope>NUCLEOTIDE SEQUENCE [LARGE SCALE GENOMIC DNA]</scope>
    <source>
        <strain evidence="1">JC2023a</strain>
    </source>
</reference>
<keyword evidence="2" id="KW-1185">Reference proteome</keyword>
<evidence type="ECO:0000313" key="1">
    <source>
        <dbReference type="EMBL" id="KAK5897585.1"/>
    </source>
</evidence>
<comment type="caution">
    <text evidence="1">The sequence shown here is derived from an EMBL/GenBank/DDBJ whole genome shotgun (WGS) entry which is preliminary data.</text>
</comment>
<organism evidence="1 2">
    <name type="scientific">Champsocephalus esox</name>
    <name type="common">pike icefish</name>
    <dbReference type="NCBI Taxonomy" id="159716"/>
    <lineage>
        <taxon>Eukaryota</taxon>
        <taxon>Metazoa</taxon>
        <taxon>Chordata</taxon>
        <taxon>Craniata</taxon>
        <taxon>Vertebrata</taxon>
        <taxon>Euteleostomi</taxon>
        <taxon>Actinopterygii</taxon>
        <taxon>Neopterygii</taxon>
        <taxon>Teleostei</taxon>
        <taxon>Neoteleostei</taxon>
        <taxon>Acanthomorphata</taxon>
        <taxon>Eupercaria</taxon>
        <taxon>Perciformes</taxon>
        <taxon>Notothenioidei</taxon>
        <taxon>Channichthyidae</taxon>
        <taxon>Champsocephalus</taxon>
    </lineage>
</organism>
<dbReference type="Proteomes" id="UP001335648">
    <property type="component" value="Unassembled WGS sequence"/>
</dbReference>
<protein>
    <submittedName>
        <fullName evidence="1">Uncharacterized protein</fullName>
    </submittedName>
</protein>
<name>A0AAN8C844_9TELE</name>
<sequence>MEHFLEVMKLPYMITVAMSLEKCPTSGQVLPMIDKLEVHLAEKEEDEKFIKDIKLAIRNDLSTQYQDDARREFKERRGYRPRPQVQGFPCCDCGCVGSDNKQNRSCPGPSTGEEGS</sequence>
<accession>A0AAN8C844</accession>
<evidence type="ECO:0000313" key="2">
    <source>
        <dbReference type="Proteomes" id="UP001335648"/>
    </source>
</evidence>
<proteinExistence type="predicted"/>
<dbReference type="EMBL" id="JAULUE010002053">
    <property type="protein sequence ID" value="KAK5897585.1"/>
    <property type="molecule type" value="Genomic_DNA"/>
</dbReference>
<gene>
    <name evidence="1" type="ORF">CesoFtcFv8_010635</name>
</gene>
<dbReference type="AlphaFoldDB" id="A0AAN8C844"/>